<dbReference type="PRINTS" id="PR00038">
    <property type="entry name" value="HTHLUXR"/>
</dbReference>
<dbReference type="PROSITE" id="PS00622">
    <property type="entry name" value="HTH_LUXR_1"/>
    <property type="match status" value="1"/>
</dbReference>
<protein>
    <submittedName>
        <fullName evidence="5">LuxR family transcriptional regulator</fullName>
    </submittedName>
</protein>
<dbReference type="CDD" id="cd06170">
    <property type="entry name" value="LuxR_C_like"/>
    <property type="match status" value="1"/>
</dbReference>
<dbReference type="GO" id="GO:0006355">
    <property type="term" value="P:regulation of DNA-templated transcription"/>
    <property type="evidence" value="ECO:0007669"/>
    <property type="project" value="InterPro"/>
</dbReference>
<evidence type="ECO:0000256" key="2">
    <source>
        <dbReference type="ARBA" id="ARBA00023125"/>
    </source>
</evidence>
<dbReference type="SMART" id="SM00421">
    <property type="entry name" value="HTH_LUXR"/>
    <property type="match status" value="1"/>
</dbReference>
<dbReference type="STRING" id="1479485.DA73_0245135"/>
<dbReference type="InterPro" id="IPR000792">
    <property type="entry name" value="Tscrpt_reg_LuxR_C"/>
</dbReference>
<evidence type="ECO:0000256" key="1">
    <source>
        <dbReference type="ARBA" id="ARBA00023015"/>
    </source>
</evidence>
<gene>
    <name evidence="5" type="ORF">DA73_0245135</name>
</gene>
<evidence type="ECO:0000256" key="3">
    <source>
        <dbReference type="ARBA" id="ARBA00023163"/>
    </source>
</evidence>
<dbReference type="GO" id="GO:0003677">
    <property type="term" value="F:DNA binding"/>
    <property type="evidence" value="ECO:0007669"/>
    <property type="project" value="UniProtKB-KW"/>
</dbReference>
<organism evidence="5">
    <name type="scientific">Tolypothrix bouteillei VB521301</name>
    <dbReference type="NCBI Taxonomy" id="1479485"/>
    <lineage>
        <taxon>Bacteria</taxon>
        <taxon>Bacillati</taxon>
        <taxon>Cyanobacteriota</taxon>
        <taxon>Cyanophyceae</taxon>
        <taxon>Nostocales</taxon>
        <taxon>Tolypothrichaceae</taxon>
        <taxon>Tolypothrix</taxon>
    </lineage>
</organism>
<dbReference type="PANTHER" id="PTHR44688:SF16">
    <property type="entry name" value="DNA-BINDING TRANSCRIPTIONAL ACTIVATOR DEVR_DOSR"/>
    <property type="match status" value="1"/>
</dbReference>
<reference evidence="5" key="1">
    <citation type="journal article" date="2015" name="Genome Announc.">
        <title>Draft Genome Sequence of Tolypothrix boutellei Strain VB521301.</title>
        <authorList>
            <person name="Chandrababunaidu M.M."/>
            <person name="Singh D."/>
            <person name="Sen D."/>
            <person name="Bhan S."/>
            <person name="Das S."/>
            <person name="Gupta A."/>
            <person name="Adhikary S.P."/>
            <person name="Tripathy S."/>
        </authorList>
    </citation>
    <scope>NUCLEOTIDE SEQUENCE</scope>
    <source>
        <strain evidence="5">VB521301</strain>
    </source>
</reference>
<dbReference type="PANTHER" id="PTHR44688">
    <property type="entry name" value="DNA-BINDING TRANSCRIPTIONAL ACTIVATOR DEVR_DOSR"/>
    <property type="match status" value="1"/>
</dbReference>
<dbReference type="Pfam" id="PF00196">
    <property type="entry name" value="GerE"/>
    <property type="match status" value="1"/>
</dbReference>
<comment type="caution">
    <text evidence="5">The sequence shown here is derived from an EMBL/GenBank/DDBJ whole genome shotgun (WGS) entry which is preliminary data.</text>
</comment>
<feature type="domain" description="HTH luxR-type" evidence="4">
    <location>
        <begin position="72"/>
        <end position="137"/>
    </location>
</feature>
<keyword evidence="1" id="KW-0805">Transcription regulation</keyword>
<sequence length="140" mass="15633">MTSNPLLAKDDFEYLKVPTPTDSFNSSSVNHALTAVAREVAELLQRAYPFQVNGVDRAMMSAIRAVEAEYMQPMTTEPLTARELEVLQLIVDGYNNCAIAQKLYITKNTVKAHVRNIMKKLYASDRTQAAVWALRAGLVQ</sequence>
<evidence type="ECO:0000259" key="4">
    <source>
        <dbReference type="PROSITE" id="PS50043"/>
    </source>
</evidence>
<accession>A0A0C1N1Y8</accession>
<dbReference type="PROSITE" id="PS50043">
    <property type="entry name" value="HTH_LUXR_2"/>
    <property type="match status" value="1"/>
</dbReference>
<dbReference type="AlphaFoldDB" id="A0A0C1N1Y8"/>
<dbReference type="InterPro" id="IPR036388">
    <property type="entry name" value="WH-like_DNA-bd_sf"/>
</dbReference>
<dbReference type="Gene3D" id="1.10.10.10">
    <property type="entry name" value="Winged helix-like DNA-binding domain superfamily/Winged helix DNA-binding domain"/>
    <property type="match status" value="1"/>
</dbReference>
<dbReference type="OrthoDB" id="515140at2"/>
<dbReference type="InterPro" id="IPR016032">
    <property type="entry name" value="Sig_transdc_resp-reg_C-effctor"/>
</dbReference>
<proteinExistence type="predicted"/>
<dbReference type="EMBL" id="JHEG02000066">
    <property type="protein sequence ID" value="KIE06421.1"/>
    <property type="molecule type" value="Genomic_DNA"/>
</dbReference>
<dbReference type="SUPFAM" id="SSF46894">
    <property type="entry name" value="C-terminal effector domain of the bipartite response regulators"/>
    <property type="match status" value="1"/>
</dbReference>
<keyword evidence="2" id="KW-0238">DNA-binding</keyword>
<evidence type="ECO:0000313" key="5">
    <source>
        <dbReference type="EMBL" id="KIE06421.1"/>
    </source>
</evidence>
<keyword evidence="3" id="KW-0804">Transcription</keyword>
<name>A0A0C1N1Y8_9CYAN</name>